<dbReference type="InterPro" id="IPR014729">
    <property type="entry name" value="Rossmann-like_a/b/a_fold"/>
</dbReference>
<dbReference type="Proteomes" id="UP001596435">
    <property type="component" value="Unassembled WGS sequence"/>
</dbReference>
<name>A0ABW2FWN7_9ACTN</name>
<reference evidence="4" key="1">
    <citation type="journal article" date="2019" name="Int. J. Syst. Evol. Microbiol.">
        <title>The Global Catalogue of Microorganisms (GCM) 10K type strain sequencing project: providing services to taxonomists for standard genome sequencing and annotation.</title>
        <authorList>
            <consortium name="The Broad Institute Genomics Platform"/>
            <consortium name="The Broad Institute Genome Sequencing Center for Infectious Disease"/>
            <person name="Wu L."/>
            <person name="Ma J."/>
        </authorList>
    </citation>
    <scope>NUCLEOTIDE SEQUENCE [LARGE SCALE GENOMIC DNA]</scope>
    <source>
        <strain evidence="4">CGMCC 1.12859</strain>
    </source>
</reference>
<gene>
    <name evidence="3" type="ORF">ACFQMG_11950</name>
</gene>
<accession>A0ABW2FWN7</accession>
<dbReference type="SUPFAM" id="SSF52402">
    <property type="entry name" value="Adenine nucleotide alpha hydrolases-like"/>
    <property type="match status" value="1"/>
</dbReference>
<dbReference type="Pfam" id="PF00582">
    <property type="entry name" value="Usp"/>
    <property type="match status" value="1"/>
</dbReference>
<evidence type="ECO:0000313" key="3">
    <source>
        <dbReference type="EMBL" id="MFC7180266.1"/>
    </source>
</evidence>
<dbReference type="InterPro" id="IPR006016">
    <property type="entry name" value="UspA"/>
</dbReference>
<feature type="domain" description="UspA" evidence="2">
    <location>
        <begin position="15"/>
        <end position="155"/>
    </location>
</feature>
<dbReference type="EMBL" id="JBHTAJ010000018">
    <property type="protein sequence ID" value="MFC7180266.1"/>
    <property type="molecule type" value="Genomic_DNA"/>
</dbReference>
<dbReference type="PANTHER" id="PTHR46553:SF3">
    <property type="entry name" value="ADENINE NUCLEOTIDE ALPHA HYDROLASES-LIKE SUPERFAMILY PROTEIN"/>
    <property type="match status" value="1"/>
</dbReference>
<organism evidence="3 4">
    <name type="scientific">Kitasatospora paranensis</name>
    <dbReference type="NCBI Taxonomy" id="258053"/>
    <lineage>
        <taxon>Bacteria</taxon>
        <taxon>Bacillati</taxon>
        <taxon>Actinomycetota</taxon>
        <taxon>Actinomycetes</taxon>
        <taxon>Kitasatosporales</taxon>
        <taxon>Streptomycetaceae</taxon>
        <taxon>Kitasatospora</taxon>
    </lineage>
</organism>
<dbReference type="Gene3D" id="3.40.50.620">
    <property type="entry name" value="HUPs"/>
    <property type="match status" value="1"/>
</dbReference>
<evidence type="ECO:0000313" key="4">
    <source>
        <dbReference type="Proteomes" id="UP001596435"/>
    </source>
</evidence>
<dbReference type="InterPro" id="IPR006015">
    <property type="entry name" value="Universal_stress_UspA"/>
</dbReference>
<dbReference type="RefSeq" id="WP_345704980.1">
    <property type="nucleotide sequence ID" value="NZ_BAABKV010000001.1"/>
</dbReference>
<sequence>MTGIDEGHHDGRRTRRIVVGVSGSLGSLAALHRAVDEARRTDAEVLAVLAWLPQGGEHLYRRAPCPPLLTAWQESAAARLGQALQEAFGGAPAGVPLRARVVRGDAGLVLVRAADRSDDLLAVGAGSGGLLRRGLRPSVTTHCVKHAACPVLAVPKPALQKELEAFHRRNVWHLPGTPAAIH</sequence>
<comment type="caution">
    <text evidence="3">The sequence shown here is derived from an EMBL/GenBank/DDBJ whole genome shotgun (WGS) entry which is preliminary data.</text>
</comment>
<dbReference type="CDD" id="cd00293">
    <property type="entry name" value="USP-like"/>
    <property type="match status" value="1"/>
</dbReference>
<proteinExistence type="inferred from homology"/>
<evidence type="ECO:0000256" key="1">
    <source>
        <dbReference type="ARBA" id="ARBA00008791"/>
    </source>
</evidence>
<protein>
    <submittedName>
        <fullName evidence="3">Universal stress protein</fullName>
    </submittedName>
</protein>
<keyword evidence="4" id="KW-1185">Reference proteome</keyword>
<comment type="similarity">
    <text evidence="1">Belongs to the universal stress protein A family.</text>
</comment>
<dbReference type="PRINTS" id="PR01438">
    <property type="entry name" value="UNVRSLSTRESS"/>
</dbReference>
<evidence type="ECO:0000259" key="2">
    <source>
        <dbReference type="Pfam" id="PF00582"/>
    </source>
</evidence>
<dbReference type="PANTHER" id="PTHR46553">
    <property type="entry name" value="ADENINE NUCLEOTIDE ALPHA HYDROLASES-LIKE SUPERFAMILY PROTEIN"/>
    <property type="match status" value="1"/>
</dbReference>